<name>A0ACB8RQ12_9AGAM</name>
<dbReference type="EMBL" id="MU275936">
    <property type="protein sequence ID" value="KAI0046030.1"/>
    <property type="molecule type" value="Genomic_DNA"/>
</dbReference>
<reference evidence="1" key="1">
    <citation type="submission" date="2021-02" db="EMBL/GenBank/DDBJ databases">
        <authorList>
            <consortium name="DOE Joint Genome Institute"/>
            <person name="Ahrendt S."/>
            <person name="Looney B.P."/>
            <person name="Miyauchi S."/>
            <person name="Morin E."/>
            <person name="Drula E."/>
            <person name="Courty P.E."/>
            <person name="Chicoki N."/>
            <person name="Fauchery L."/>
            <person name="Kohler A."/>
            <person name="Kuo A."/>
            <person name="Labutti K."/>
            <person name="Pangilinan J."/>
            <person name="Lipzen A."/>
            <person name="Riley R."/>
            <person name="Andreopoulos W."/>
            <person name="He G."/>
            <person name="Johnson J."/>
            <person name="Barry K.W."/>
            <person name="Grigoriev I.V."/>
            <person name="Nagy L."/>
            <person name="Hibbett D."/>
            <person name="Henrissat B."/>
            <person name="Matheny P.B."/>
            <person name="Labbe J."/>
            <person name="Martin F."/>
        </authorList>
    </citation>
    <scope>NUCLEOTIDE SEQUENCE</scope>
    <source>
        <strain evidence="1">FP105234-sp</strain>
    </source>
</reference>
<sequence>MQRSGWKYNRLLSRSLSTIGSYIGDTCSALAWSRAEDTGRTYQFLCRYLGTQNPSAGPPARPIGCSGSLPKPRTPSSLLKACQKNDNPTQHCFPVVFPERRRPDACGFPDPSLSSKCLKHSSPPGPANPTSSAARNDIRVARRHGTRRTFIELSIKQGPILA</sequence>
<keyword evidence="2" id="KW-1185">Reference proteome</keyword>
<dbReference type="Proteomes" id="UP000814033">
    <property type="component" value="Unassembled WGS sequence"/>
</dbReference>
<evidence type="ECO:0000313" key="1">
    <source>
        <dbReference type="EMBL" id="KAI0046030.1"/>
    </source>
</evidence>
<reference evidence="1" key="2">
    <citation type="journal article" date="2022" name="New Phytol.">
        <title>Evolutionary transition to the ectomycorrhizal habit in the genomes of a hyperdiverse lineage of mushroom-forming fungi.</title>
        <authorList>
            <person name="Looney B."/>
            <person name="Miyauchi S."/>
            <person name="Morin E."/>
            <person name="Drula E."/>
            <person name="Courty P.E."/>
            <person name="Kohler A."/>
            <person name="Kuo A."/>
            <person name="LaButti K."/>
            <person name="Pangilinan J."/>
            <person name="Lipzen A."/>
            <person name="Riley R."/>
            <person name="Andreopoulos W."/>
            <person name="He G."/>
            <person name="Johnson J."/>
            <person name="Nolan M."/>
            <person name="Tritt A."/>
            <person name="Barry K.W."/>
            <person name="Grigoriev I.V."/>
            <person name="Nagy L.G."/>
            <person name="Hibbett D."/>
            <person name="Henrissat B."/>
            <person name="Matheny P.B."/>
            <person name="Labbe J."/>
            <person name="Martin F.M."/>
        </authorList>
    </citation>
    <scope>NUCLEOTIDE SEQUENCE</scope>
    <source>
        <strain evidence="1">FP105234-sp</strain>
    </source>
</reference>
<accession>A0ACB8RQ12</accession>
<protein>
    <submittedName>
        <fullName evidence="1">Uncharacterized protein</fullName>
    </submittedName>
</protein>
<organism evidence="1 2">
    <name type="scientific">Auriscalpium vulgare</name>
    <dbReference type="NCBI Taxonomy" id="40419"/>
    <lineage>
        <taxon>Eukaryota</taxon>
        <taxon>Fungi</taxon>
        <taxon>Dikarya</taxon>
        <taxon>Basidiomycota</taxon>
        <taxon>Agaricomycotina</taxon>
        <taxon>Agaricomycetes</taxon>
        <taxon>Russulales</taxon>
        <taxon>Auriscalpiaceae</taxon>
        <taxon>Auriscalpium</taxon>
    </lineage>
</organism>
<proteinExistence type="predicted"/>
<gene>
    <name evidence="1" type="ORF">FA95DRAFT_1424400</name>
</gene>
<comment type="caution">
    <text evidence="1">The sequence shown here is derived from an EMBL/GenBank/DDBJ whole genome shotgun (WGS) entry which is preliminary data.</text>
</comment>
<evidence type="ECO:0000313" key="2">
    <source>
        <dbReference type="Proteomes" id="UP000814033"/>
    </source>
</evidence>